<organism evidence="5 6">
    <name type="scientific">Coleophoma crateriformis</name>
    <dbReference type="NCBI Taxonomy" id="565419"/>
    <lineage>
        <taxon>Eukaryota</taxon>
        <taxon>Fungi</taxon>
        <taxon>Dikarya</taxon>
        <taxon>Ascomycota</taxon>
        <taxon>Pezizomycotina</taxon>
        <taxon>Leotiomycetes</taxon>
        <taxon>Helotiales</taxon>
        <taxon>Dermateaceae</taxon>
        <taxon>Coleophoma</taxon>
    </lineage>
</organism>
<keyword evidence="1 3" id="KW-0808">Transferase</keyword>
<evidence type="ECO:0000313" key="6">
    <source>
        <dbReference type="Proteomes" id="UP000256328"/>
    </source>
</evidence>
<dbReference type="SUPFAM" id="SSF53335">
    <property type="entry name" value="S-adenosyl-L-methionine-dependent methyltransferases"/>
    <property type="match status" value="1"/>
</dbReference>
<dbReference type="PANTHER" id="PTHR44068:SF1">
    <property type="entry name" value="HYPOTHETICAL LOC100005854"/>
    <property type="match status" value="1"/>
</dbReference>
<dbReference type="PANTHER" id="PTHR44068">
    <property type="entry name" value="ZGC:194242"/>
    <property type="match status" value="1"/>
</dbReference>
<evidence type="ECO:0000259" key="4">
    <source>
        <dbReference type="PROSITE" id="PS51685"/>
    </source>
</evidence>
<dbReference type="Gene3D" id="3.40.50.150">
    <property type="entry name" value="Vaccinia Virus protein VP39"/>
    <property type="match status" value="1"/>
</dbReference>
<evidence type="ECO:0000256" key="3">
    <source>
        <dbReference type="PROSITE-ProRule" id="PRU01022"/>
    </source>
</evidence>
<comment type="similarity">
    <text evidence="2 3">Belongs to the class I-like SAM-binding methyltransferase superfamily. Erg6/SMT family.</text>
</comment>
<dbReference type="InterPro" id="IPR030384">
    <property type="entry name" value="MeTrfase_SMT"/>
</dbReference>
<dbReference type="GO" id="GO:0005783">
    <property type="term" value="C:endoplasmic reticulum"/>
    <property type="evidence" value="ECO:0007669"/>
    <property type="project" value="TreeGrafter"/>
</dbReference>
<dbReference type="InterPro" id="IPR029063">
    <property type="entry name" value="SAM-dependent_MTases_sf"/>
</dbReference>
<name>A0A3D8SG95_9HELO</name>
<evidence type="ECO:0000256" key="2">
    <source>
        <dbReference type="ARBA" id="ARBA00038188"/>
    </source>
</evidence>
<keyword evidence="3" id="KW-0489">Methyltransferase</keyword>
<proteinExistence type="inferred from homology"/>
<dbReference type="GO" id="GO:0032259">
    <property type="term" value="P:methylation"/>
    <property type="evidence" value="ECO:0007669"/>
    <property type="project" value="UniProtKB-KW"/>
</dbReference>
<accession>A0A3D8SG95</accession>
<dbReference type="GO" id="GO:0003838">
    <property type="term" value="F:sterol 24-C-methyltransferase activity"/>
    <property type="evidence" value="ECO:0007669"/>
    <property type="project" value="TreeGrafter"/>
</dbReference>
<comment type="caution">
    <text evidence="5">The sequence shown here is derived from an EMBL/GenBank/DDBJ whole genome shotgun (WGS) entry which is preliminary data.</text>
</comment>
<dbReference type="OrthoDB" id="540004at2759"/>
<dbReference type="Proteomes" id="UP000256328">
    <property type="component" value="Unassembled WGS sequence"/>
</dbReference>
<evidence type="ECO:0000256" key="1">
    <source>
        <dbReference type="ARBA" id="ARBA00022679"/>
    </source>
</evidence>
<keyword evidence="3" id="KW-0949">S-adenosyl-L-methionine</keyword>
<evidence type="ECO:0000313" key="5">
    <source>
        <dbReference type="EMBL" id="RDW85350.1"/>
    </source>
</evidence>
<gene>
    <name evidence="5" type="ORF">BP5796_03675</name>
</gene>
<dbReference type="EMBL" id="PDLN01000005">
    <property type="protein sequence ID" value="RDW85350.1"/>
    <property type="molecule type" value="Genomic_DNA"/>
</dbReference>
<keyword evidence="6" id="KW-1185">Reference proteome</keyword>
<reference evidence="5 6" key="1">
    <citation type="journal article" date="2018" name="IMA Fungus">
        <title>IMA Genome-F 9: Draft genome sequence of Annulohypoxylon stygium, Aspergillus mulundensis, Berkeleyomyces basicola (syn. Thielaviopsis basicola), Ceratocystis smalleyi, two Cercospora beticola strains, Coleophoma cylindrospora, Fusarium fracticaudum, Phialophora cf. hyalina, and Morchella septimelata.</title>
        <authorList>
            <person name="Wingfield B.D."/>
            <person name="Bills G.F."/>
            <person name="Dong Y."/>
            <person name="Huang W."/>
            <person name="Nel W.J."/>
            <person name="Swalarsk-Parry B.S."/>
            <person name="Vaghefi N."/>
            <person name="Wilken P.M."/>
            <person name="An Z."/>
            <person name="de Beer Z.W."/>
            <person name="De Vos L."/>
            <person name="Chen L."/>
            <person name="Duong T.A."/>
            <person name="Gao Y."/>
            <person name="Hammerbacher A."/>
            <person name="Kikkert J.R."/>
            <person name="Li Y."/>
            <person name="Li H."/>
            <person name="Li K."/>
            <person name="Li Q."/>
            <person name="Liu X."/>
            <person name="Ma X."/>
            <person name="Naidoo K."/>
            <person name="Pethybridge S.J."/>
            <person name="Sun J."/>
            <person name="Steenkamp E.T."/>
            <person name="van der Nest M.A."/>
            <person name="van Wyk S."/>
            <person name="Wingfield M.J."/>
            <person name="Xiong C."/>
            <person name="Yue Q."/>
            <person name="Zhang X."/>
        </authorList>
    </citation>
    <scope>NUCLEOTIDE SEQUENCE [LARGE SCALE GENOMIC DNA]</scope>
    <source>
        <strain evidence="5 6">BP5796</strain>
    </source>
</reference>
<sequence>MLHSTKFYFRIRLEKEAYFDHWGNGSAVAEIEEVRQSRRDEYANLTQQYYNLVTDLYEYGWGTSFHFCRFAYGEGFHQVIARHEHYLAYRIGFREGMEVLDVGCGTGGPAREMIKFTGVAVVGSNNNDYQIERGINYAARA</sequence>
<dbReference type="GO" id="GO:0006696">
    <property type="term" value="P:ergosterol biosynthetic process"/>
    <property type="evidence" value="ECO:0007669"/>
    <property type="project" value="TreeGrafter"/>
</dbReference>
<protein>
    <recommendedName>
        <fullName evidence="4">SAM-dependent methyltransferase Erg6/SMT-type domain-containing protein</fullName>
    </recommendedName>
</protein>
<dbReference type="CDD" id="cd02440">
    <property type="entry name" value="AdoMet_MTases"/>
    <property type="match status" value="1"/>
</dbReference>
<dbReference type="PROSITE" id="PS51685">
    <property type="entry name" value="SAM_MT_ERG6_SMT"/>
    <property type="match status" value="1"/>
</dbReference>
<feature type="domain" description="SAM-dependent methyltransferase Erg6/SMT-type" evidence="4">
    <location>
        <begin position="49"/>
        <end position="141"/>
    </location>
</feature>
<dbReference type="InterPro" id="IPR050447">
    <property type="entry name" value="Erg6_SMT_methyltransf"/>
</dbReference>
<dbReference type="AlphaFoldDB" id="A0A3D8SG95"/>